<comment type="similarity">
    <text evidence="4 14">Belongs to the cytochrome P450 family.</text>
</comment>
<dbReference type="GO" id="GO:0019373">
    <property type="term" value="P:epoxygenase P450 pathway"/>
    <property type="evidence" value="ECO:0007669"/>
    <property type="project" value="TreeGrafter"/>
</dbReference>
<feature type="binding site" description="axial binding residue" evidence="13">
    <location>
        <position position="495"/>
    </location>
    <ligand>
        <name>heme</name>
        <dbReference type="ChEBI" id="CHEBI:30413"/>
    </ligand>
    <ligandPart>
        <name>Fe</name>
        <dbReference type="ChEBI" id="CHEBI:18248"/>
    </ligandPart>
</feature>
<dbReference type="PRINTS" id="PR01957">
    <property type="entry name" value="EP450ICYP2F"/>
</dbReference>
<dbReference type="SUPFAM" id="SSF48264">
    <property type="entry name" value="Cytochrome P450"/>
    <property type="match status" value="1"/>
</dbReference>
<dbReference type="CDD" id="cd20669">
    <property type="entry name" value="Cyp2F"/>
    <property type="match status" value="1"/>
</dbReference>
<dbReference type="PRINTS" id="PR00463">
    <property type="entry name" value="EP450I"/>
</dbReference>
<dbReference type="InterPro" id="IPR017972">
    <property type="entry name" value="Cyt_P450_CS"/>
</dbReference>
<organism evidence="15 16">
    <name type="scientific">Bos indicus x Bos taurus</name>
    <name type="common">Hybrid cattle</name>
    <dbReference type="NCBI Taxonomy" id="30522"/>
    <lineage>
        <taxon>Eukaryota</taxon>
        <taxon>Metazoa</taxon>
        <taxon>Chordata</taxon>
        <taxon>Craniata</taxon>
        <taxon>Vertebrata</taxon>
        <taxon>Euteleostomi</taxon>
        <taxon>Mammalia</taxon>
        <taxon>Eutheria</taxon>
        <taxon>Laurasiatheria</taxon>
        <taxon>Artiodactyla</taxon>
        <taxon>Ruminantia</taxon>
        <taxon>Pecora</taxon>
        <taxon>Bovidae</taxon>
        <taxon>Bovinae</taxon>
        <taxon>Bos</taxon>
    </lineage>
</organism>
<dbReference type="InterPro" id="IPR001128">
    <property type="entry name" value="Cyt_P450"/>
</dbReference>
<dbReference type="GO" id="GO:0020037">
    <property type="term" value="F:heme binding"/>
    <property type="evidence" value="ECO:0007669"/>
    <property type="project" value="InterPro"/>
</dbReference>
<keyword evidence="10 13" id="KW-0408">Iron</keyword>
<keyword evidence="9 14" id="KW-0560">Oxidoreductase</keyword>
<name>A0A4W2EAJ2_BOBOX</name>
<evidence type="ECO:0000256" key="8">
    <source>
        <dbReference type="ARBA" id="ARBA00022848"/>
    </source>
</evidence>
<sequence length="550" mass="62110">MRSERLSLPPQRCLLPAQLPTQVPATACTMDSISTAILLLILALVCLLLTTSSKGKGRLPPGPRALPFLGNLLQLRSQDMLTSLTKVKRLGLAEGRAKGEGSLAPEPPVTSASYPQLSKEFGAVYTVYLGPRRVVVLSGYQAVKEALVDQAEEFSGRGNYPVFFNFTKGNGIAFSNGDRWKVLRKYSVQILRNFGMGKRTIEERILEEGHFLLEELRKTQGKPFDPTFVVSRSVSNIICSVIFGSRFDYDDDRLLTIIHLINENFQIMSSPWGEMYNMFPNLLDWVPGPHRRLFKNYGRIKDIIARSVREHQASLDPNSPRDFIDCFLTKMAQEKQDPLSHFFMDTLLMTTHNLLFGGTETVGTTLRHAFRLLMKYPEVQVRVQEEIDRVVGRERLPTVEDRAAMPYTDAVIHEVQRFADVIPMSLPHRVIRDTNFRGFTIPRGTDVITLLNTVHYDPSQFLKPKEFNPEHFLDANMSFKKSPAFMPFSAGRRLCLGEALARMELFLYLTAILQSFSLQPLGAPEDIDLTPLSSGLGNLPRPYQLCVLAR</sequence>
<evidence type="ECO:0000313" key="15">
    <source>
        <dbReference type="Ensembl" id="ENSBIXP00000033901.1"/>
    </source>
</evidence>
<dbReference type="GO" id="GO:0005789">
    <property type="term" value="C:endoplasmic reticulum membrane"/>
    <property type="evidence" value="ECO:0007669"/>
    <property type="project" value="UniProtKB-SubCell"/>
</dbReference>
<evidence type="ECO:0000256" key="3">
    <source>
        <dbReference type="ARBA" id="ARBA00004406"/>
    </source>
</evidence>
<evidence type="ECO:0000256" key="6">
    <source>
        <dbReference type="ARBA" id="ARBA00022723"/>
    </source>
</evidence>
<dbReference type="GO" id="GO:0016712">
    <property type="term" value="F:oxidoreductase activity, acting on paired donors, with incorporation or reduction of molecular oxygen, reduced flavin or flavoprotein as one donor, and incorporation of one atom of oxygen"/>
    <property type="evidence" value="ECO:0007669"/>
    <property type="project" value="TreeGrafter"/>
</dbReference>
<dbReference type="InterPro" id="IPR050182">
    <property type="entry name" value="Cytochrome_P450_fam2"/>
</dbReference>
<evidence type="ECO:0000256" key="11">
    <source>
        <dbReference type="ARBA" id="ARBA00023033"/>
    </source>
</evidence>
<reference evidence="15 16" key="1">
    <citation type="submission" date="2018-11" db="EMBL/GenBank/DDBJ databases">
        <title>Haplotype-resolved cattle genomes.</title>
        <authorList>
            <person name="Low W.Y."/>
            <person name="Tearle R."/>
            <person name="Bickhart D.M."/>
            <person name="Rosen B.D."/>
            <person name="Koren S."/>
            <person name="Rhie A."/>
            <person name="Hiendleder S."/>
            <person name="Phillippy A.M."/>
            <person name="Smith T.P.L."/>
            <person name="Williams J.L."/>
        </authorList>
    </citation>
    <scope>NUCLEOTIDE SEQUENCE [LARGE SCALE GENOMIC DNA]</scope>
</reference>
<keyword evidence="7" id="KW-0256">Endoplasmic reticulum</keyword>
<evidence type="ECO:0000256" key="1">
    <source>
        <dbReference type="ARBA" id="ARBA00001971"/>
    </source>
</evidence>
<comment type="cofactor">
    <cofactor evidence="1 13">
        <name>heme</name>
        <dbReference type="ChEBI" id="CHEBI:30413"/>
    </cofactor>
</comment>
<evidence type="ECO:0000256" key="9">
    <source>
        <dbReference type="ARBA" id="ARBA00023002"/>
    </source>
</evidence>
<evidence type="ECO:0000256" key="13">
    <source>
        <dbReference type="PIRSR" id="PIRSR602401-1"/>
    </source>
</evidence>
<dbReference type="GO" id="GO:0005506">
    <property type="term" value="F:iron ion binding"/>
    <property type="evidence" value="ECO:0007669"/>
    <property type="project" value="InterPro"/>
</dbReference>
<keyword evidence="16" id="KW-1185">Reference proteome</keyword>
<keyword evidence="5 13" id="KW-0349">Heme</keyword>
<dbReference type="Ensembl" id="ENSBIXT00000020871.1">
    <property type="protein sequence ID" value="ENSBIXP00000033901.1"/>
    <property type="gene ID" value="ENSBIXG00000016715.1"/>
</dbReference>
<dbReference type="GO" id="GO:0008392">
    <property type="term" value="F:arachidonate epoxygenase activity"/>
    <property type="evidence" value="ECO:0007669"/>
    <property type="project" value="TreeGrafter"/>
</dbReference>
<evidence type="ECO:0000256" key="2">
    <source>
        <dbReference type="ARBA" id="ARBA00004174"/>
    </source>
</evidence>
<dbReference type="GO" id="GO:0019825">
    <property type="term" value="F:oxygen binding"/>
    <property type="evidence" value="ECO:0007669"/>
    <property type="project" value="InterPro"/>
</dbReference>
<dbReference type="PANTHER" id="PTHR24300:SF275">
    <property type="entry name" value="CYTOCHROME P450 2F1"/>
    <property type="match status" value="1"/>
</dbReference>
<keyword evidence="8" id="KW-0492">Microsome</keyword>
<dbReference type="Proteomes" id="UP000314981">
    <property type="component" value="Chromosome 18"/>
</dbReference>
<dbReference type="InterPro" id="IPR036396">
    <property type="entry name" value="Cyt_P450_sf"/>
</dbReference>
<evidence type="ECO:0000256" key="5">
    <source>
        <dbReference type="ARBA" id="ARBA00022617"/>
    </source>
</evidence>
<dbReference type="Gene3D" id="1.10.630.10">
    <property type="entry name" value="Cytochrome P450"/>
    <property type="match status" value="1"/>
</dbReference>
<evidence type="ECO:0000256" key="4">
    <source>
        <dbReference type="ARBA" id="ARBA00010617"/>
    </source>
</evidence>
<protein>
    <submittedName>
        <fullName evidence="15">Uncharacterized protein</fullName>
    </submittedName>
</protein>
<proteinExistence type="inferred from homology"/>
<reference evidence="15" key="3">
    <citation type="submission" date="2025-09" db="UniProtKB">
        <authorList>
            <consortium name="Ensembl"/>
        </authorList>
    </citation>
    <scope>IDENTIFICATION</scope>
</reference>
<dbReference type="PANTHER" id="PTHR24300">
    <property type="entry name" value="CYTOCHROME P450 508A4-RELATED"/>
    <property type="match status" value="1"/>
</dbReference>
<dbReference type="PROSITE" id="PS00086">
    <property type="entry name" value="CYTOCHROME_P450"/>
    <property type="match status" value="1"/>
</dbReference>
<accession>A0A4W2EAJ2</accession>
<comment type="subcellular location">
    <subcellularLocation>
        <location evidence="3">Endoplasmic reticulum membrane</location>
        <topology evidence="3">Peripheral membrane protein</topology>
    </subcellularLocation>
    <subcellularLocation>
        <location evidence="2">Microsome membrane</location>
        <topology evidence="2">Peripheral membrane protein</topology>
    </subcellularLocation>
</comment>
<dbReference type="PRINTS" id="PR00385">
    <property type="entry name" value="P450"/>
</dbReference>
<dbReference type="STRING" id="30522.A0A4W2EAJ2"/>
<keyword evidence="11 14" id="KW-0503">Monooxygenase</keyword>
<reference evidence="15" key="2">
    <citation type="submission" date="2025-08" db="UniProtKB">
        <authorList>
            <consortium name="Ensembl"/>
        </authorList>
    </citation>
    <scope>IDENTIFICATION</scope>
</reference>
<dbReference type="FunFam" id="1.10.630.10:FF:000001">
    <property type="entry name" value="Cytochrome P450, family 2"/>
    <property type="match status" value="1"/>
</dbReference>
<evidence type="ECO:0000256" key="10">
    <source>
        <dbReference type="ARBA" id="ARBA00023004"/>
    </source>
</evidence>
<dbReference type="OMA" id="YVNAFIA"/>
<evidence type="ECO:0000256" key="12">
    <source>
        <dbReference type="ARBA" id="ARBA00023136"/>
    </source>
</evidence>
<evidence type="ECO:0000313" key="16">
    <source>
        <dbReference type="Proteomes" id="UP000314981"/>
    </source>
</evidence>
<dbReference type="InterPro" id="IPR020469">
    <property type="entry name" value="Cyt_P450_CYP2_fam"/>
</dbReference>
<dbReference type="InterPro" id="IPR002401">
    <property type="entry name" value="Cyt_P450_E_grp-I"/>
</dbReference>
<keyword evidence="12" id="KW-0472">Membrane</keyword>
<dbReference type="AlphaFoldDB" id="A0A4W2EAJ2"/>
<dbReference type="GO" id="GO:0006805">
    <property type="term" value="P:xenobiotic metabolic process"/>
    <property type="evidence" value="ECO:0007669"/>
    <property type="project" value="TreeGrafter"/>
</dbReference>
<keyword evidence="6 13" id="KW-0479">Metal-binding</keyword>
<evidence type="ECO:0000256" key="7">
    <source>
        <dbReference type="ARBA" id="ARBA00022824"/>
    </source>
</evidence>
<dbReference type="Pfam" id="PF00067">
    <property type="entry name" value="p450"/>
    <property type="match status" value="1"/>
</dbReference>
<evidence type="ECO:0000256" key="14">
    <source>
        <dbReference type="RuleBase" id="RU000461"/>
    </source>
</evidence>